<feature type="domain" description="Aspartate/glutamate/uridylate kinase" evidence="10">
    <location>
        <begin position="28"/>
        <end position="274"/>
    </location>
</feature>
<feature type="site" description="Transition state stabilizer" evidence="9">
    <location>
        <position position="255"/>
    </location>
</feature>
<dbReference type="PANTHER" id="PTHR23342:SF0">
    <property type="entry name" value="N-ACETYLGLUTAMATE SYNTHASE, MITOCHONDRIAL"/>
    <property type="match status" value="1"/>
</dbReference>
<dbReference type="OrthoDB" id="9803155at2"/>
<dbReference type="InterPro" id="IPR001057">
    <property type="entry name" value="Glu/AcGlu_kinase"/>
</dbReference>
<evidence type="ECO:0000313" key="11">
    <source>
        <dbReference type="EMBL" id="TFH67872.1"/>
    </source>
</evidence>
<accession>A0A4Y8UHR1</accession>
<dbReference type="PANTHER" id="PTHR23342">
    <property type="entry name" value="N-ACETYLGLUTAMATE SYNTHASE"/>
    <property type="match status" value="1"/>
</dbReference>
<evidence type="ECO:0000256" key="5">
    <source>
        <dbReference type="ARBA" id="ARBA00022741"/>
    </source>
</evidence>
<dbReference type="InterPro" id="IPR037528">
    <property type="entry name" value="ArgB"/>
</dbReference>
<dbReference type="Pfam" id="PF00696">
    <property type="entry name" value="AA_kinase"/>
    <property type="match status" value="1"/>
</dbReference>
<dbReference type="CDD" id="cd04250">
    <property type="entry name" value="AAK_NAGK-C"/>
    <property type="match status" value="1"/>
</dbReference>
<evidence type="ECO:0000256" key="8">
    <source>
        <dbReference type="ARBA" id="ARBA00048141"/>
    </source>
</evidence>
<evidence type="ECO:0000256" key="4">
    <source>
        <dbReference type="ARBA" id="ARBA00022679"/>
    </source>
</evidence>
<comment type="subcellular location">
    <subcellularLocation>
        <location evidence="9">Cytoplasm</location>
    </subcellularLocation>
</comment>
<comment type="pathway">
    <text evidence="1 9">Amino-acid biosynthesis; L-arginine biosynthesis; N(2)-acetyl-L-ornithine from L-glutamate: step 2/4.</text>
</comment>
<keyword evidence="9" id="KW-0963">Cytoplasm</keyword>
<feature type="binding site" evidence="9">
    <location>
        <position position="195"/>
    </location>
    <ligand>
        <name>substrate</name>
    </ligand>
</feature>
<dbReference type="InterPro" id="IPR004662">
    <property type="entry name" value="AcgluKinase_fam"/>
</dbReference>
<dbReference type="AlphaFoldDB" id="A0A4Y8UHR1"/>
<evidence type="ECO:0000256" key="2">
    <source>
        <dbReference type="ARBA" id="ARBA00022571"/>
    </source>
</evidence>
<evidence type="ECO:0000256" key="6">
    <source>
        <dbReference type="ARBA" id="ARBA00022777"/>
    </source>
</evidence>
<dbReference type="Proteomes" id="UP000298133">
    <property type="component" value="Unassembled WGS sequence"/>
</dbReference>
<dbReference type="EC" id="2.7.2.8" evidence="9"/>
<dbReference type="NCBIfam" id="TIGR00761">
    <property type="entry name" value="argB"/>
    <property type="match status" value="1"/>
</dbReference>
<reference evidence="11 12" key="1">
    <citation type="submission" date="2019-03" db="EMBL/GenBank/DDBJ databases">
        <title>Draft genome of Gammaproteobacteria bacterium LSUCC0057, a member of the SAR92 clade.</title>
        <authorList>
            <person name="Lanclos V.C."/>
            <person name="Doiron C."/>
            <person name="Henson M.W."/>
            <person name="Thrash J.C."/>
        </authorList>
    </citation>
    <scope>NUCLEOTIDE SEQUENCE [LARGE SCALE GENOMIC DNA]</scope>
    <source>
        <strain evidence="11 12">LSUCC0057</strain>
    </source>
</reference>
<dbReference type="Gene3D" id="3.40.1160.10">
    <property type="entry name" value="Acetylglutamate kinase-like"/>
    <property type="match status" value="1"/>
</dbReference>
<keyword evidence="5 9" id="KW-0547">Nucleotide-binding</keyword>
<dbReference type="InterPro" id="IPR036393">
    <property type="entry name" value="AceGlu_kinase-like_sf"/>
</dbReference>
<dbReference type="PIRSF" id="PIRSF000728">
    <property type="entry name" value="NAGK"/>
    <property type="match status" value="1"/>
</dbReference>
<evidence type="ECO:0000313" key="12">
    <source>
        <dbReference type="Proteomes" id="UP000298133"/>
    </source>
</evidence>
<evidence type="ECO:0000256" key="1">
    <source>
        <dbReference type="ARBA" id="ARBA00004828"/>
    </source>
</evidence>
<dbReference type="InterPro" id="IPR001048">
    <property type="entry name" value="Asp/Glu/Uridylate_kinase"/>
</dbReference>
<feature type="binding site" evidence="9">
    <location>
        <position position="90"/>
    </location>
    <ligand>
        <name>substrate</name>
    </ligand>
</feature>
<keyword evidence="2 9" id="KW-0055">Arginine biosynthesis</keyword>
<evidence type="ECO:0000256" key="3">
    <source>
        <dbReference type="ARBA" id="ARBA00022605"/>
    </source>
</evidence>
<keyword evidence="7 9" id="KW-0067">ATP-binding</keyword>
<comment type="function">
    <text evidence="9">Catalyzes the ATP-dependent phosphorylation of N-acetyl-L-glutamate.</text>
</comment>
<dbReference type="EMBL" id="SPIA01000002">
    <property type="protein sequence ID" value="TFH67872.1"/>
    <property type="molecule type" value="Genomic_DNA"/>
</dbReference>
<protein>
    <recommendedName>
        <fullName evidence="9">Acetylglutamate kinase</fullName>
        <ecNumber evidence="9">2.7.2.8</ecNumber>
    </recommendedName>
    <alternativeName>
        <fullName evidence="9">N-acetyl-L-glutamate 5-phosphotransferase</fullName>
    </alternativeName>
    <alternativeName>
        <fullName evidence="9">NAG kinase</fullName>
        <shortName evidence="9">NAGK</shortName>
    </alternativeName>
</protein>
<keyword evidence="12" id="KW-1185">Reference proteome</keyword>
<feature type="binding site" evidence="9">
    <location>
        <begin position="68"/>
        <end position="69"/>
    </location>
    <ligand>
        <name>substrate</name>
    </ligand>
</feature>
<comment type="similarity">
    <text evidence="9">Belongs to the acetylglutamate kinase family. ArgB subfamily.</text>
</comment>
<dbReference type="FunFam" id="3.40.1160.10:FF:000004">
    <property type="entry name" value="Acetylglutamate kinase"/>
    <property type="match status" value="1"/>
</dbReference>
<dbReference type="PRINTS" id="PR00474">
    <property type="entry name" value="GLU5KINASE"/>
</dbReference>
<sequence>MSLSRTEATHTAEVISRALPYIQRFQGKTVVIKYGGNAMVDEALKRSFARDIVLMKTVGINPVVVHGGGPQIGQLLDKLAIESSFVNGMRVTDSKTMDVVEMVLGATVNGDIVNLINSAGGNAFGLTGKDGRLIRARKLKVSHKTPEMAVPEIIDIGQVGEVAAVDRSVIDLLVAGGYIPVIAPIGVDESGNSYNINADLVAGKIAEVLCAEKLMLLTNVAGLQDKQGEVLTGLTTARVDELIADGTIYGGMLPKIRCALDAVKTGVASAHIIDGRVEHAVMLEIFTDEGVGTLITDQEPTTTDTGLPA</sequence>
<dbReference type="GO" id="GO:0042450">
    <property type="term" value="P:L-arginine biosynthetic process via ornithine"/>
    <property type="evidence" value="ECO:0007669"/>
    <property type="project" value="UniProtKB-UniRule"/>
</dbReference>
<keyword evidence="4 9" id="KW-0808">Transferase</keyword>
<evidence type="ECO:0000256" key="9">
    <source>
        <dbReference type="HAMAP-Rule" id="MF_00082"/>
    </source>
</evidence>
<keyword evidence="3 9" id="KW-0028">Amino-acid biosynthesis</keyword>
<dbReference type="GO" id="GO:0003991">
    <property type="term" value="F:acetylglutamate kinase activity"/>
    <property type="evidence" value="ECO:0007669"/>
    <property type="project" value="UniProtKB-UniRule"/>
</dbReference>
<dbReference type="GO" id="GO:0005524">
    <property type="term" value="F:ATP binding"/>
    <property type="evidence" value="ECO:0007669"/>
    <property type="project" value="UniProtKB-UniRule"/>
</dbReference>
<feature type="site" description="Transition state stabilizer" evidence="9">
    <location>
        <position position="33"/>
    </location>
</feature>
<evidence type="ECO:0000259" key="10">
    <source>
        <dbReference type="Pfam" id="PF00696"/>
    </source>
</evidence>
<dbReference type="UniPathway" id="UPA00068">
    <property type="reaction ID" value="UER00107"/>
</dbReference>
<dbReference type="InterPro" id="IPR041727">
    <property type="entry name" value="NAGK-C"/>
</dbReference>
<dbReference type="SUPFAM" id="SSF53633">
    <property type="entry name" value="Carbamate kinase-like"/>
    <property type="match status" value="1"/>
</dbReference>
<gene>
    <name evidence="9 11" type="primary">argB</name>
    <name evidence="11" type="ORF">E3W66_06395</name>
</gene>
<name>A0A4Y8UHR1_9GAMM</name>
<proteinExistence type="inferred from homology"/>
<dbReference type="GO" id="GO:0005737">
    <property type="term" value="C:cytoplasm"/>
    <property type="evidence" value="ECO:0007669"/>
    <property type="project" value="UniProtKB-SubCell"/>
</dbReference>
<comment type="caution">
    <text evidence="11">The sequence shown here is derived from an EMBL/GenBank/DDBJ whole genome shotgun (WGS) entry which is preliminary data.</text>
</comment>
<dbReference type="HAMAP" id="MF_00082">
    <property type="entry name" value="ArgB"/>
    <property type="match status" value="1"/>
</dbReference>
<organism evidence="11 12">
    <name type="scientific">Gammaproteobacteria bacterium LSUCC0057</name>
    <dbReference type="NCBI Taxonomy" id="2559237"/>
    <lineage>
        <taxon>Bacteria</taxon>
        <taxon>Pseudomonadati</taxon>
        <taxon>Pseudomonadota</taxon>
        <taxon>Gammaproteobacteria</taxon>
        <taxon>Cellvibrionales</taxon>
        <taxon>Porticoccaceae</taxon>
        <taxon>SAR92 clade</taxon>
    </lineage>
</organism>
<comment type="catalytic activity">
    <reaction evidence="8 9">
        <text>N-acetyl-L-glutamate + ATP = N-acetyl-L-glutamyl 5-phosphate + ADP</text>
        <dbReference type="Rhea" id="RHEA:14629"/>
        <dbReference type="ChEBI" id="CHEBI:30616"/>
        <dbReference type="ChEBI" id="CHEBI:44337"/>
        <dbReference type="ChEBI" id="CHEBI:57936"/>
        <dbReference type="ChEBI" id="CHEBI:456216"/>
        <dbReference type="EC" id="2.7.2.8"/>
    </reaction>
</comment>
<keyword evidence="6 9" id="KW-0418">Kinase</keyword>
<evidence type="ECO:0000256" key="7">
    <source>
        <dbReference type="ARBA" id="ARBA00022840"/>
    </source>
</evidence>